<dbReference type="Proteomes" id="UP001151760">
    <property type="component" value="Unassembled WGS sequence"/>
</dbReference>
<reference evidence="3" key="2">
    <citation type="submission" date="2022-01" db="EMBL/GenBank/DDBJ databases">
        <authorList>
            <person name="Yamashiro T."/>
            <person name="Shiraishi A."/>
            <person name="Satake H."/>
            <person name="Nakayama K."/>
        </authorList>
    </citation>
    <scope>NUCLEOTIDE SEQUENCE</scope>
</reference>
<name>A0ABQ5GBW2_9ASTR</name>
<evidence type="ECO:0000256" key="1">
    <source>
        <dbReference type="SAM" id="MobiDB-lite"/>
    </source>
</evidence>
<protein>
    <recommendedName>
        <fullName evidence="2">Retrovirus-related Pol polyprotein from transposon TNT 1-94-like beta-barrel domain-containing protein</fullName>
    </recommendedName>
</protein>
<sequence length="85" mass="9316">MTHPSPKRNIIPKAVLMRAITANLEEKGVIDSGCSRHMTGNMSYLTDFEEIDRGYVAFGGNPKGGKITSRGRFKESPVQDSSSSR</sequence>
<evidence type="ECO:0000313" key="3">
    <source>
        <dbReference type="EMBL" id="GJT73141.1"/>
    </source>
</evidence>
<comment type="caution">
    <text evidence="3">The sequence shown here is derived from an EMBL/GenBank/DDBJ whole genome shotgun (WGS) entry which is preliminary data.</text>
</comment>
<dbReference type="EMBL" id="BQNB010018325">
    <property type="protein sequence ID" value="GJT73141.1"/>
    <property type="molecule type" value="Genomic_DNA"/>
</dbReference>
<gene>
    <name evidence="3" type="ORF">Tco_1032427</name>
</gene>
<dbReference type="Pfam" id="PF22936">
    <property type="entry name" value="Pol_BBD"/>
    <property type="match status" value="1"/>
</dbReference>
<proteinExistence type="predicted"/>
<organism evidence="3 4">
    <name type="scientific">Tanacetum coccineum</name>
    <dbReference type="NCBI Taxonomy" id="301880"/>
    <lineage>
        <taxon>Eukaryota</taxon>
        <taxon>Viridiplantae</taxon>
        <taxon>Streptophyta</taxon>
        <taxon>Embryophyta</taxon>
        <taxon>Tracheophyta</taxon>
        <taxon>Spermatophyta</taxon>
        <taxon>Magnoliopsida</taxon>
        <taxon>eudicotyledons</taxon>
        <taxon>Gunneridae</taxon>
        <taxon>Pentapetalae</taxon>
        <taxon>asterids</taxon>
        <taxon>campanulids</taxon>
        <taxon>Asterales</taxon>
        <taxon>Asteraceae</taxon>
        <taxon>Asteroideae</taxon>
        <taxon>Anthemideae</taxon>
        <taxon>Anthemidinae</taxon>
        <taxon>Tanacetum</taxon>
    </lineage>
</organism>
<accession>A0ABQ5GBW2</accession>
<evidence type="ECO:0000259" key="2">
    <source>
        <dbReference type="Pfam" id="PF22936"/>
    </source>
</evidence>
<keyword evidence="4" id="KW-1185">Reference proteome</keyword>
<reference evidence="3" key="1">
    <citation type="journal article" date="2022" name="Int. J. Mol. Sci.">
        <title>Draft Genome of Tanacetum Coccineum: Genomic Comparison of Closely Related Tanacetum-Family Plants.</title>
        <authorList>
            <person name="Yamashiro T."/>
            <person name="Shiraishi A."/>
            <person name="Nakayama K."/>
            <person name="Satake H."/>
        </authorList>
    </citation>
    <scope>NUCLEOTIDE SEQUENCE</scope>
</reference>
<feature type="domain" description="Retrovirus-related Pol polyprotein from transposon TNT 1-94-like beta-barrel" evidence="2">
    <location>
        <begin position="29"/>
        <end position="61"/>
    </location>
</feature>
<evidence type="ECO:0000313" key="4">
    <source>
        <dbReference type="Proteomes" id="UP001151760"/>
    </source>
</evidence>
<feature type="region of interest" description="Disordered" evidence="1">
    <location>
        <begin position="61"/>
        <end position="85"/>
    </location>
</feature>
<dbReference type="InterPro" id="IPR054722">
    <property type="entry name" value="PolX-like_BBD"/>
</dbReference>